<dbReference type="GO" id="GO:0016020">
    <property type="term" value="C:membrane"/>
    <property type="evidence" value="ECO:0007669"/>
    <property type="project" value="InterPro"/>
</dbReference>
<dbReference type="EMBL" id="CM010724">
    <property type="protein sequence ID" value="RZC81262.1"/>
    <property type="molecule type" value="Genomic_DNA"/>
</dbReference>
<dbReference type="Gramene" id="RZC81262">
    <property type="protein sequence ID" value="RZC81262"/>
    <property type="gene ID" value="C5167_043808"/>
</dbReference>
<proteinExistence type="predicted"/>
<dbReference type="AlphaFoldDB" id="A0A4Y7L9C0"/>
<protein>
    <recommendedName>
        <fullName evidence="3">Translocon at the inner envelope membrane of chloroplasts 214</fullName>
    </recommendedName>
</protein>
<evidence type="ECO:0000313" key="1">
    <source>
        <dbReference type="EMBL" id="RZC81262.1"/>
    </source>
</evidence>
<evidence type="ECO:0008006" key="3">
    <source>
        <dbReference type="Google" id="ProtNLM"/>
    </source>
</evidence>
<organism evidence="1 2">
    <name type="scientific">Papaver somniferum</name>
    <name type="common">Opium poppy</name>
    <dbReference type="NCBI Taxonomy" id="3469"/>
    <lineage>
        <taxon>Eukaryota</taxon>
        <taxon>Viridiplantae</taxon>
        <taxon>Streptophyta</taxon>
        <taxon>Embryophyta</taxon>
        <taxon>Tracheophyta</taxon>
        <taxon>Spermatophyta</taxon>
        <taxon>Magnoliopsida</taxon>
        <taxon>Ranunculales</taxon>
        <taxon>Papaveraceae</taxon>
        <taxon>Papaveroideae</taxon>
        <taxon>Papaver</taxon>
    </lineage>
</organism>
<accession>A0A4Y7L9C0</accession>
<dbReference type="InterPro" id="IPR008896">
    <property type="entry name" value="TIC214"/>
</dbReference>
<dbReference type="STRING" id="3469.A0A4Y7L9C0"/>
<evidence type="ECO:0000313" key="2">
    <source>
        <dbReference type="Proteomes" id="UP000316621"/>
    </source>
</evidence>
<name>A0A4Y7L9C0_PAPSO</name>
<gene>
    <name evidence="1" type="ORF">C5167_043808</name>
</gene>
<reference evidence="1 2" key="1">
    <citation type="journal article" date="2018" name="Science">
        <title>The opium poppy genome and morphinan production.</title>
        <authorList>
            <person name="Guo L."/>
            <person name="Winzer T."/>
            <person name="Yang X."/>
            <person name="Li Y."/>
            <person name="Ning Z."/>
            <person name="He Z."/>
            <person name="Teodor R."/>
            <person name="Lu Y."/>
            <person name="Bowser T.A."/>
            <person name="Graham I.A."/>
            <person name="Ye K."/>
        </authorList>
    </citation>
    <scope>NUCLEOTIDE SEQUENCE [LARGE SCALE GENOMIC DNA]</scope>
    <source>
        <strain evidence="2">cv. HN1</strain>
        <tissue evidence="1">Leaves</tissue>
    </source>
</reference>
<sequence length="429" mass="50847">MSDFFFTCESDGKERISFTYPPSLSIFLEMTKGKILLSTIEKPSSEELGSLKLDALEKRIRLCNDETEQDCLPEGYDPFLNGTRRGSEKKAFSEEGWIWINKFHNILPTNYQEFEEKKEKFERKYFLPEEGKLNSENSTKYLFDAVTPDRHHQRIIKESIGIKEIRKEVPQWSYKLITSLDQQDGTILEETAEDHEIRSRKANHVVIFTDTERTNCTTNTNDEVEEVFVLRYAQELDFLRDIIKGSMRAQRRKTGIWEPIYKKFFFSADTSRIWNLLFKNWMIKSTELKNSSFEEESKEKDKKRKKKGEENDLLAVAEIWDTVLFVWGMETEFPFRSPRRQPYFLKDLEKRITKKTQSFLGLRVLKEKTKGFLKDSKEKESWTHKKDFFQKKIIKELGKVNPILLVGLRKVYESSENKKISLKENQIVH</sequence>
<keyword evidence="2" id="KW-1185">Reference proteome</keyword>
<dbReference type="Pfam" id="PF05758">
    <property type="entry name" value="Ycf1"/>
    <property type="match status" value="3"/>
</dbReference>
<dbReference type="Proteomes" id="UP000316621">
    <property type="component" value="Chromosome 10"/>
</dbReference>